<evidence type="ECO:0000256" key="1">
    <source>
        <dbReference type="PROSITE-ProRule" id="PRU00076"/>
    </source>
</evidence>
<accession>D8QZE1</accession>
<evidence type="ECO:0000313" key="5">
    <source>
        <dbReference type="EMBL" id="EFJ34784.1"/>
    </source>
</evidence>
<keyword evidence="1" id="KW-1015">Disulfide bond</keyword>
<feature type="domain" description="EGF-like" evidence="4">
    <location>
        <begin position="92"/>
        <end position="131"/>
    </location>
</feature>
<evidence type="ECO:0000256" key="2">
    <source>
        <dbReference type="SAM" id="MobiDB-lite"/>
    </source>
</evidence>
<evidence type="ECO:0000313" key="6">
    <source>
        <dbReference type="Proteomes" id="UP000001514"/>
    </source>
</evidence>
<dbReference type="OMA" id="SADGHEC"/>
<dbReference type="Gramene" id="EFJ34784">
    <property type="protein sequence ID" value="EFJ34784"/>
    <property type="gene ID" value="SELMODRAFT_405687"/>
</dbReference>
<dbReference type="InterPro" id="IPR000742">
    <property type="entry name" value="EGF"/>
</dbReference>
<dbReference type="PANTHER" id="PTHR33881:SF17">
    <property type="entry name" value="EGF-LIKE DOMAIN-CONTAINING PROTEIN"/>
    <property type="match status" value="1"/>
</dbReference>
<organism evidence="6">
    <name type="scientific">Selaginella moellendorffii</name>
    <name type="common">Spikemoss</name>
    <dbReference type="NCBI Taxonomy" id="88036"/>
    <lineage>
        <taxon>Eukaryota</taxon>
        <taxon>Viridiplantae</taxon>
        <taxon>Streptophyta</taxon>
        <taxon>Embryophyta</taxon>
        <taxon>Tracheophyta</taxon>
        <taxon>Lycopodiopsida</taxon>
        <taxon>Selaginellales</taxon>
        <taxon>Selaginellaceae</taxon>
        <taxon>Selaginella</taxon>
    </lineage>
</organism>
<comment type="caution">
    <text evidence="1">Lacks conserved residue(s) required for the propagation of feature annotation.</text>
</comment>
<dbReference type="HOGENOM" id="CLU_1491479_0_0_1"/>
<dbReference type="PANTHER" id="PTHR33881">
    <property type="entry name" value="NEUROGENIC LOCUS NOTCH-LIKE PROTEIN"/>
    <property type="match status" value="1"/>
</dbReference>
<keyword evidence="6" id="KW-1185">Reference proteome</keyword>
<feature type="chain" id="PRO_5003121367" description="EGF-like domain-containing protein" evidence="3">
    <location>
        <begin position="28"/>
        <end position="181"/>
    </location>
</feature>
<feature type="disulfide bond" evidence="1">
    <location>
        <begin position="102"/>
        <end position="119"/>
    </location>
</feature>
<feature type="compositionally biased region" description="Basic and acidic residues" evidence="2">
    <location>
        <begin position="171"/>
        <end position="181"/>
    </location>
</feature>
<dbReference type="KEGG" id="smo:SELMODRAFT_405687"/>
<reference evidence="5 6" key="1">
    <citation type="journal article" date="2011" name="Science">
        <title>The Selaginella genome identifies genetic changes associated with the evolution of vascular plants.</title>
        <authorList>
            <person name="Banks J.A."/>
            <person name="Nishiyama T."/>
            <person name="Hasebe M."/>
            <person name="Bowman J.L."/>
            <person name="Gribskov M."/>
            <person name="dePamphilis C."/>
            <person name="Albert V.A."/>
            <person name="Aono N."/>
            <person name="Aoyama T."/>
            <person name="Ambrose B.A."/>
            <person name="Ashton N.W."/>
            <person name="Axtell M.J."/>
            <person name="Barker E."/>
            <person name="Barker M.S."/>
            <person name="Bennetzen J.L."/>
            <person name="Bonawitz N.D."/>
            <person name="Chapple C."/>
            <person name="Cheng C."/>
            <person name="Correa L.G."/>
            <person name="Dacre M."/>
            <person name="DeBarry J."/>
            <person name="Dreyer I."/>
            <person name="Elias M."/>
            <person name="Engstrom E.M."/>
            <person name="Estelle M."/>
            <person name="Feng L."/>
            <person name="Finet C."/>
            <person name="Floyd S.K."/>
            <person name="Frommer W.B."/>
            <person name="Fujita T."/>
            <person name="Gramzow L."/>
            <person name="Gutensohn M."/>
            <person name="Harholt J."/>
            <person name="Hattori M."/>
            <person name="Heyl A."/>
            <person name="Hirai T."/>
            <person name="Hiwatashi Y."/>
            <person name="Ishikawa M."/>
            <person name="Iwata M."/>
            <person name="Karol K.G."/>
            <person name="Koehler B."/>
            <person name="Kolukisaoglu U."/>
            <person name="Kubo M."/>
            <person name="Kurata T."/>
            <person name="Lalonde S."/>
            <person name="Li K."/>
            <person name="Li Y."/>
            <person name="Litt A."/>
            <person name="Lyons E."/>
            <person name="Manning G."/>
            <person name="Maruyama T."/>
            <person name="Michael T.P."/>
            <person name="Mikami K."/>
            <person name="Miyazaki S."/>
            <person name="Morinaga S."/>
            <person name="Murata T."/>
            <person name="Mueller-Roeber B."/>
            <person name="Nelson D.R."/>
            <person name="Obara M."/>
            <person name="Oguri Y."/>
            <person name="Olmstead R.G."/>
            <person name="Onodera N."/>
            <person name="Petersen B.L."/>
            <person name="Pils B."/>
            <person name="Prigge M."/>
            <person name="Rensing S.A."/>
            <person name="Riano-Pachon D.M."/>
            <person name="Roberts A.W."/>
            <person name="Sato Y."/>
            <person name="Scheller H.V."/>
            <person name="Schulz B."/>
            <person name="Schulz C."/>
            <person name="Shakirov E.V."/>
            <person name="Shibagaki N."/>
            <person name="Shinohara N."/>
            <person name="Shippen D.E."/>
            <person name="Soerensen I."/>
            <person name="Sotooka R."/>
            <person name="Sugimoto N."/>
            <person name="Sugita M."/>
            <person name="Sumikawa N."/>
            <person name="Tanurdzic M."/>
            <person name="Theissen G."/>
            <person name="Ulvskov P."/>
            <person name="Wakazuki S."/>
            <person name="Weng J.K."/>
            <person name="Willats W.W."/>
            <person name="Wipf D."/>
            <person name="Wolf P.G."/>
            <person name="Yang L."/>
            <person name="Zimmer A.D."/>
            <person name="Zhu Q."/>
            <person name="Mitros T."/>
            <person name="Hellsten U."/>
            <person name="Loque D."/>
            <person name="Otillar R."/>
            <person name="Salamov A."/>
            <person name="Schmutz J."/>
            <person name="Shapiro H."/>
            <person name="Lindquist E."/>
            <person name="Lucas S."/>
            <person name="Rokhsar D."/>
            <person name="Grigoriev I.V."/>
        </authorList>
    </citation>
    <scope>NUCLEOTIDE SEQUENCE [LARGE SCALE GENOMIC DNA]</scope>
</reference>
<dbReference type="FunCoup" id="D8QZE1">
    <property type="interactions" value="468"/>
</dbReference>
<evidence type="ECO:0000259" key="4">
    <source>
        <dbReference type="PROSITE" id="PS50026"/>
    </source>
</evidence>
<evidence type="ECO:0000256" key="3">
    <source>
        <dbReference type="SAM" id="SignalP"/>
    </source>
</evidence>
<gene>
    <name evidence="5" type="ORF">SELMODRAFT_405687</name>
</gene>
<dbReference type="EMBL" id="GL377569">
    <property type="protein sequence ID" value="EFJ34784.1"/>
    <property type="molecule type" value="Genomic_DNA"/>
</dbReference>
<dbReference type="PROSITE" id="PS50026">
    <property type="entry name" value="EGF_3"/>
    <property type="match status" value="1"/>
</dbReference>
<feature type="signal peptide" evidence="3">
    <location>
        <begin position="1"/>
        <end position="27"/>
    </location>
</feature>
<dbReference type="Proteomes" id="UP000001514">
    <property type="component" value="Unassembled WGS sequence"/>
</dbReference>
<sequence length="181" mass="19005">MEISVKLAFVMLAAPMCLLNCAAPSNADATIDCQMGDFQDVGTFPIGICKCSEGWTNILGSPYLPCGIPKCDFKMSCDGVDPGSPPPTPNISFSPCLIPSICGEGGDCISQGLSLAYTCVCRNGYRNLLNLTSGVCFRDCQLGEGCQNLVLGINPTIEPLSPPPPVPFQNSEDKSGLGKAF</sequence>
<dbReference type="InParanoid" id="D8QZE1"/>
<dbReference type="AlphaFoldDB" id="D8QZE1"/>
<keyword evidence="3" id="KW-0732">Signal</keyword>
<protein>
    <recommendedName>
        <fullName evidence="4">EGF-like domain-containing protein</fullName>
    </recommendedName>
</protein>
<proteinExistence type="predicted"/>
<feature type="region of interest" description="Disordered" evidence="2">
    <location>
        <begin position="160"/>
        <end position="181"/>
    </location>
</feature>
<keyword evidence="1" id="KW-0245">EGF-like domain</keyword>
<name>D8QZE1_SELML</name>